<feature type="compositionally biased region" description="Basic and acidic residues" evidence="1">
    <location>
        <begin position="221"/>
        <end position="237"/>
    </location>
</feature>
<dbReference type="Proteomes" id="UP000321261">
    <property type="component" value="Unassembled WGS sequence"/>
</dbReference>
<reference evidence="2 3" key="1">
    <citation type="submission" date="2019-06" db="EMBL/GenBank/DDBJ databases">
        <title>Sequencing the genomes of 1000 actinobacteria strains.</title>
        <authorList>
            <person name="Klenk H.-P."/>
        </authorList>
    </citation>
    <scope>NUCLEOTIDE SEQUENCE [LARGE SCALE GENOMIC DNA]</scope>
    <source>
        <strain evidence="2 3">DSM 45671</strain>
    </source>
</reference>
<name>A0A561SYJ1_9PSEU</name>
<evidence type="ECO:0000313" key="3">
    <source>
        <dbReference type="Proteomes" id="UP000321261"/>
    </source>
</evidence>
<organism evidence="2 3">
    <name type="scientific">Pseudonocardia hierapolitana</name>
    <dbReference type="NCBI Taxonomy" id="1128676"/>
    <lineage>
        <taxon>Bacteria</taxon>
        <taxon>Bacillati</taxon>
        <taxon>Actinomycetota</taxon>
        <taxon>Actinomycetes</taxon>
        <taxon>Pseudonocardiales</taxon>
        <taxon>Pseudonocardiaceae</taxon>
        <taxon>Pseudonocardia</taxon>
    </lineage>
</organism>
<keyword evidence="3" id="KW-1185">Reference proteome</keyword>
<evidence type="ECO:0008006" key="4">
    <source>
        <dbReference type="Google" id="ProtNLM"/>
    </source>
</evidence>
<dbReference type="RefSeq" id="WP_246170649.1">
    <property type="nucleotide sequence ID" value="NZ_VIWU01000001.1"/>
</dbReference>
<dbReference type="InterPro" id="IPR053161">
    <property type="entry name" value="Ulvan_degrading_GH"/>
</dbReference>
<evidence type="ECO:0000313" key="2">
    <source>
        <dbReference type="EMBL" id="TWF79939.1"/>
    </source>
</evidence>
<comment type="caution">
    <text evidence="2">The sequence shown here is derived from an EMBL/GenBank/DDBJ whole genome shotgun (WGS) entry which is preliminary data.</text>
</comment>
<dbReference type="PANTHER" id="PTHR36848:SF2">
    <property type="entry name" value="SECRETED PROTEIN"/>
    <property type="match status" value="1"/>
</dbReference>
<protein>
    <recommendedName>
        <fullName evidence="4">Alpha-L-rhamnosidase-like protein</fullName>
    </recommendedName>
</protein>
<dbReference type="SUPFAM" id="SSF49785">
    <property type="entry name" value="Galactose-binding domain-like"/>
    <property type="match status" value="1"/>
</dbReference>
<dbReference type="EMBL" id="VIWU01000001">
    <property type="protein sequence ID" value="TWF79939.1"/>
    <property type="molecule type" value="Genomic_DNA"/>
</dbReference>
<feature type="region of interest" description="Disordered" evidence="1">
    <location>
        <begin position="212"/>
        <end position="253"/>
    </location>
</feature>
<accession>A0A561SYJ1</accession>
<gene>
    <name evidence="2" type="ORF">FHX44_115876</name>
</gene>
<evidence type="ECO:0000256" key="1">
    <source>
        <dbReference type="SAM" id="MobiDB-lite"/>
    </source>
</evidence>
<feature type="region of interest" description="Disordered" evidence="1">
    <location>
        <begin position="817"/>
        <end position="841"/>
    </location>
</feature>
<dbReference type="Gene3D" id="2.60.120.260">
    <property type="entry name" value="Galactose-binding domain-like"/>
    <property type="match status" value="2"/>
</dbReference>
<dbReference type="PANTHER" id="PTHR36848">
    <property type="entry name" value="DNA-BINDING PROTEIN (PUTATIVE SECRETED PROTEIN)-RELATED"/>
    <property type="match status" value="1"/>
</dbReference>
<dbReference type="InterPro" id="IPR008979">
    <property type="entry name" value="Galactose-bd-like_sf"/>
</dbReference>
<sequence>MTAGVEDLLARFTDPGPQYGPLPIWWWSGARVTRERLRWQMEQLVAGGVRQAVVLCLAPTGPMFGSVADDPPFLSPEWLELFDAACADAEELGFTLWLYDQIGFSGANFQGRLIAAEPGFAGQALFRTEREGTDVSVTAPAGHEPLAAYAVAESGERVAVPLDGGTARWTGRPARLSLVHAGTSGFDYFSAPACAALLDQVHGTMEKAVGHRFARAGRRRPAGEARRERGTSDRAPEEQDGVSPGPRARRSEAEAIEHRSIGGFFQDELPPMPTWGRDFAATFAEEHGYDLLPRLWALWEPDTSPEAARVRRDYHAHRAALARRGFFDQHDAWFAERGLVCGFDQASPAREGDPVGGVHTYGDYLGLHRGYGAPGSDHWGDAKVHSSLAHANGHDRTWIEAFHSSGWGGTLEETYDWLSAFLRRGATLYDPHAVYYSTVGGWWEWAPPSTCWRQPYWPSYPVFATAVARLCSVLTAGAHVADVLLLSPTTTAQAHVTLAGPLPDAERVNRVFRELNGVNSWLSERRGVLERAGIDHDALDESTLAQATVGPAGLRVGGETFRTVVLPAVSALHGEAAGRLLEFAAAGGRVLCVERAPDLFLGGDPGVGERFAAAVADGTITVLPSAREVPAAVHRGPVQVDADAPFLLRRHGNAHVLALTAHDEHTGTEAPILDLHGSWLESGFTWQGYNDALRGTGYRFRPPGDRVARVRVTGIERPRAQSWSPGTGRRTELEVTGADEGWEFAVPFDDGAVALVVLGPELPEPTAEPLGPVVETIPVEGPWRALPESTLDNRWGDLAAADRPGTMPIEAWRLEHASSPASPTSEHGESRVPPVREPPSAGWRPVIAGFGPFAQVRGPWGDGPAPGWQPAEWSLSRGIRDDPAHAETLGPKGHVPEEFLDWRHVRAGERVAVRTHLPLPDRPGLQLAVGAGAPRRVLVDGVEVPVDGAGHLSFSPLPAGRTVAVEIELTAERDGPLRAAFAVVTDAEAYRRPEWMLPGGEVVVGESADLVLRLPLDAVPPDAVVHVGSDGACRVLVNGVEVGRQGDFQPYPDHREVRVHAYDLGPHLRAGANELVLRVTNQGGESTAATLDSPGLGITSGPGWTARRDGTPVPLVLRRRHPLDPAFVCARTRPHPLPGAAWLDPAAAGGDVVLPVVPDVAPGPERTEWLRLRVPPGTVALRVPTPLPVVAEVDGTQITPVDGIVQLPAHHGPHVLLRVAARDGRRGGALLDGPVELEVTEAQVPLVPWEDLGLRALGGQVTYRTAVTAPAGGRSVLDLGEVRGTADVRVNGTLAARLVWGPWRAELTDHLRPGENEIEVVVRGTLAGYLDDASPTAGVYAGQVRTGLLGPVVLRRHGSSR</sequence>
<proteinExistence type="predicted"/>